<dbReference type="Pfam" id="PF01437">
    <property type="entry name" value="PSI"/>
    <property type="match status" value="1"/>
</dbReference>
<dbReference type="PANTHER" id="PTHR13055">
    <property type="entry name" value="TUMOR ENDOTHELIAL MARKER 7 RELATED"/>
    <property type="match status" value="1"/>
</dbReference>
<comment type="caution">
    <text evidence="10">The sequence shown here is derived from an EMBL/GenBank/DDBJ whole genome shotgun (WGS) entry which is preliminary data.</text>
</comment>
<proteinExistence type="predicted"/>
<name>A0AAD4KAS2_9MUSC</name>
<evidence type="ECO:0000259" key="9">
    <source>
        <dbReference type="SMART" id="SM00423"/>
    </source>
</evidence>
<comment type="subcellular location">
    <subcellularLocation>
        <location evidence="1">Membrane</location>
        <topology evidence="1">Single-pass type I membrane protein</topology>
    </subcellularLocation>
</comment>
<organism evidence="10 11">
    <name type="scientific">Drosophila rubida</name>
    <dbReference type="NCBI Taxonomy" id="30044"/>
    <lineage>
        <taxon>Eukaryota</taxon>
        <taxon>Metazoa</taxon>
        <taxon>Ecdysozoa</taxon>
        <taxon>Arthropoda</taxon>
        <taxon>Hexapoda</taxon>
        <taxon>Insecta</taxon>
        <taxon>Pterygota</taxon>
        <taxon>Neoptera</taxon>
        <taxon>Endopterygota</taxon>
        <taxon>Diptera</taxon>
        <taxon>Brachycera</taxon>
        <taxon>Muscomorpha</taxon>
        <taxon>Ephydroidea</taxon>
        <taxon>Drosophilidae</taxon>
        <taxon>Drosophila</taxon>
    </lineage>
</organism>
<dbReference type="InterPro" id="IPR031152">
    <property type="entry name" value="PLXDC"/>
</dbReference>
<feature type="region of interest" description="Disordered" evidence="7">
    <location>
        <begin position="165"/>
        <end position="191"/>
    </location>
</feature>
<dbReference type="InterPro" id="IPR002165">
    <property type="entry name" value="Plexin_repeat"/>
</dbReference>
<keyword evidence="3" id="KW-0732">Signal</keyword>
<evidence type="ECO:0000256" key="6">
    <source>
        <dbReference type="ARBA" id="ARBA00023180"/>
    </source>
</evidence>
<feature type="compositionally biased region" description="Low complexity" evidence="7">
    <location>
        <begin position="524"/>
        <end position="540"/>
    </location>
</feature>
<keyword evidence="5 8" id="KW-0472">Membrane</keyword>
<dbReference type="SMART" id="SM00423">
    <property type="entry name" value="PSI"/>
    <property type="match status" value="1"/>
</dbReference>
<evidence type="ECO:0000256" key="3">
    <source>
        <dbReference type="ARBA" id="ARBA00022729"/>
    </source>
</evidence>
<dbReference type="InterPro" id="IPR016201">
    <property type="entry name" value="PSI"/>
</dbReference>
<sequence length="640" mass="68821">MAKSVGSACAQIAILLTIYGSIYCVNSLTPNVYSSAGSPQTSIHPDDVVLLSANQVQRMRRAAPVAPADSTPVVALTQDQKNQYESVNSNVSVNVGSTGSMAYDVHNVGVNGTGQRKDASVAAATNVTSSTSINVPAASAAAAAASDAAAAAAAAPAAAQAPAAATPATPAKKTQLAAAQQPTQQQQYPKKVAAQPAAAAAAAAGAAAGAQATSTTTERAIIDEVDVPEEVITKEVANQTLKTQEDHFDYYRSLLYVNKDEVAGLWTQMVKIPENNMLSSSHRRAMTVELTFDFPFYGHYVRNVTVATGGFLYTGEYVHSWLAATQYIAPLMANFDSSISDDSFVRLHDNGTAFTVVWENVTLQDRPNIGNFTFSATLHQNGDITFVYYRLPILISNIRDSEHPVKVGLSDAYIVDKMLYFARRKTIFEYHRVTFGQQEITNNTIIMLTALPTCLDYHDCVSCMNHNTTFQCAWCPTLNRCSTSTGNDRMKQHWQQKGCDRTLISVADQCPPLGKRGNNAAQENSGSKNSNNGAGAGAPTTTAATVVTDLPVSSTQSSVATNAAKEKSEHLDAISPENKNVGVAFGFMVPICLVFAVTLWLFYAYRNPHTRSGQLLIQFRPSQWAWRRGEARYTAATIHM</sequence>
<keyword evidence="11" id="KW-1185">Reference proteome</keyword>
<evidence type="ECO:0000256" key="2">
    <source>
        <dbReference type="ARBA" id="ARBA00022692"/>
    </source>
</evidence>
<evidence type="ECO:0000256" key="1">
    <source>
        <dbReference type="ARBA" id="ARBA00004479"/>
    </source>
</evidence>
<evidence type="ECO:0000256" key="5">
    <source>
        <dbReference type="ARBA" id="ARBA00023136"/>
    </source>
</evidence>
<reference evidence="10" key="1">
    <citation type="journal article" date="2021" name="Mol. Ecol. Resour.">
        <title>Phylogenomic analyses of the genus Drosophila reveals genomic signals of climate adaptation.</title>
        <authorList>
            <person name="Li F."/>
            <person name="Rane R.V."/>
            <person name="Luria V."/>
            <person name="Xiong Z."/>
            <person name="Chen J."/>
            <person name="Li Z."/>
            <person name="Catullo R.A."/>
            <person name="Griffin P.C."/>
            <person name="Schiffer M."/>
            <person name="Pearce S."/>
            <person name="Lee S.F."/>
            <person name="McElroy K."/>
            <person name="Stocker A."/>
            <person name="Shirriffs J."/>
            <person name="Cockerell F."/>
            <person name="Coppin C."/>
            <person name="Sgro C.M."/>
            <person name="Karger A."/>
            <person name="Cain J.W."/>
            <person name="Weber J.A."/>
            <person name="Santpere G."/>
            <person name="Kirschner M.W."/>
            <person name="Hoffmann A.A."/>
            <person name="Oakeshott J.G."/>
            <person name="Zhang G."/>
        </authorList>
    </citation>
    <scope>NUCLEOTIDE SEQUENCE</scope>
    <source>
        <strain evidence="10">BGI-SZ-2011g</strain>
    </source>
</reference>
<keyword evidence="6" id="KW-0325">Glycoprotein</keyword>
<feature type="domain" description="PSI" evidence="9">
    <location>
        <begin position="453"/>
        <end position="500"/>
    </location>
</feature>
<feature type="transmembrane region" description="Helical" evidence="8">
    <location>
        <begin position="583"/>
        <end position="605"/>
    </location>
</feature>
<feature type="region of interest" description="Disordered" evidence="7">
    <location>
        <begin position="514"/>
        <end position="540"/>
    </location>
</feature>
<dbReference type="AlphaFoldDB" id="A0AAD4KAS2"/>
<evidence type="ECO:0000313" key="10">
    <source>
        <dbReference type="EMBL" id="KAH8387450.1"/>
    </source>
</evidence>
<evidence type="ECO:0000256" key="4">
    <source>
        <dbReference type="ARBA" id="ARBA00022989"/>
    </source>
</evidence>
<evidence type="ECO:0000256" key="7">
    <source>
        <dbReference type="SAM" id="MobiDB-lite"/>
    </source>
</evidence>
<dbReference type="GO" id="GO:0016020">
    <property type="term" value="C:membrane"/>
    <property type="evidence" value="ECO:0007669"/>
    <property type="project" value="UniProtKB-SubCell"/>
</dbReference>
<evidence type="ECO:0000256" key="8">
    <source>
        <dbReference type="SAM" id="Phobius"/>
    </source>
</evidence>
<protein>
    <recommendedName>
        <fullName evidence="9">PSI domain-containing protein</fullName>
    </recommendedName>
</protein>
<dbReference type="EMBL" id="JAJJHW010000095">
    <property type="protein sequence ID" value="KAH8387450.1"/>
    <property type="molecule type" value="Genomic_DNA"/>
</dbReference>
<gene>
    <name evidence="10" type="ORF">KR093_007143</name>
</gene>
<dbReference type="PANTHER" id="PTHR13055:SF12">
    <property type="entry name" value="LD40707P"/>
    <property type="match status" value="1"/>
</dbReference>
<dbReference type="Proteomes" id="UP001200034">
    <property type="component" value="Unassembled WGS sequence"/>
</dbReference>
<accession>A0AAD4KAS2</accession>
<evidence type="ECO:0000313" key="11">
    <source>
        <dbReference type="Proteomes" id="UP001200034"/>
    </source>
</evidence>
<keyword evidence="4 8" id="KW-1133">Transmembrane helix</keyword>
<keyword evidence="2 8" id="KW-0812">Transmembrane</keyword>